<sequence>MPKRKRECNEEKYLRRKVKKLKRKLKKKKSSEIRCESSSSSSSPTPTYEAESDAGDIGIPDTELAGAEECVDNTQDEVPSTLDDSIIRALGQTLSTGKEYGPDIHLELVKRVEGILTKGLKQETKDELTKKYLVPANVKLLDAPKLNKESEGLLSDAMKARDKLVQDRQQQMGIATAALLCATDTLIKGDVDKIKLISTITDVTRLLTDLHYQDTVTRKKLVIPSLDKNVGKTVEHQDRDGYLFGERFSW</sequence>
<feature type="region of interest" description="Disordered" evidence="1">
    <location>
        <begin position="19"/>
        <end position="59"/>
    </location>
</feature>
<feature type="compositionally biased region" description="Basic residues" evidence="1">
    <location>
        <begin position="19"/>
        <end position="29"/>
    </location>
</feature>
<organism evidence="2">
    <name type="scientific">Heliothis virescens</name>
    <name type="common">Tobacco budworm moth</name>
    <dbReference type="NCBI Taxonomy" id="7102"/>
    <lineage>
        <taxon>Eukaryota</taxon>
        <taxon>Metazoa</taxon>
        <taxon>Ecdysozoa</taxon>
        <taxon>Arthropoda</taxon>
        <taxon>Hexapoda</taxon>
        <taxon>Insecta</taxon>
        <taxon>Pterygota</taxon>
        <taxon>Neoptera</taxon>
        <taxon>Endopterygota</taxon>
        <taxon>Lepidoptera</taxon>
        <taxon>Glossata</taxon>
        <taxon>Ditrysia</taxon>
        <taxon>Noctuoidea</taxon>
        <taxon>Noctuidae</taxon>
        <taxon>Heliothinae</taxon>
        <taxon>Heliothis</taxon>
    </lineage>
</organism>
<accession>A0A2A4JDN5</accession>
<dbReference type="PANTHER" id="PTHR34239:SF2">
    <property type="entry name" value="TRANSPOSABLE ELEMENT P TRANSPOSASE_THAP9 CONSERVED DOMAIN-CONTAINING PROTEIN"/>
    <property type="match status" value="1"/>
</dbReference>
<evidence type="ECO:0000256" key="1">
    <source>
        <dbReference type="SAM" id="MobiDB-lite"/>
    </source>
</evidence>
<name>A0A2A4JDN5_HELVI</name>
<evidence type="ECO:0000313" key="2">
    <source>
        <dbReference type="EMBL" id="PCG69512.1"/>
    </source>
</evidence>
<dbReference type="AlphaFoldDB" id="A0A2A4JDN5"/>
<protein>
    <submittedName>
        <fullName evidence="2">Uncharacterized protein</fullName>
    </submittedName>
</protein>
<proteinExistence type="predicted"/>
<dbReference type="PANTHER" id="PTHR34239">
    <property type="entry name" value="APPLE DOMAIN-CONTAINING PROTEIN"/>
    <property type="match status" value="1"/>
</dbReference>
<reference evidence="2" key="1">
    <citation type="submission" date="2017-09" db="EMBL/GenBank/DDBJ databases">
        <title>Contemporary evolution of a Lepidopteran species, Heliothis virescens, in response to modern agricultural practices.</title>
        <authorList>
            <person name="Fritz M.L."/>
            <person name="Deyonke A.M."/>
            <person name="Papanicolaou A."/>
            <person name="Micinski S."/>
            <person name="Westbrook J."/>
            <person name="Gould F."/>
        </authorList>
    </citation>
    <scope>NUCLEOTIDE SEQUENCE [LARGE SCALE GENOMIC DNA]</scope>
    <source>
        <strain evidence="2">HvINT-</strain>
        <tissue evidence="2">Whole body</tissue>
    </source>
</reference>
<comment type="caution">
    <text evidence="2">The sequence shown here is derived from an EMBL/GenBank/DDBJ whole genome shotgun (WGS) entry which is preliminary data.</text>
</comment>
<gene>
    <name evidence="2" type="ORF">B5V51_4016</name>
</gene>
<dbReference type="EMBL" id="NWSH01001983">
    <property type="protein sequence ID" value="PCG69512.1"/>
    <property type="molecule type" value="Genomic_DNA"/>
</dbReference>